<evidence type="ECO:0000259" key="13">
    <source>
        <dbReference type="Pfam" id="PF09378"/>
    </source>
</evidence>
<proteinExistence type="inferred from homology"/>
<sequence>MVVGYCVGEISLSELTFISDKMPQVGEYVIVEYDNKKVLGMVESLVRGNDALNIDLHDVEAIQTIARIGGKDYYIKGKVKLLGDVNDNLRLPRTPALPGTPIKLADKEILNDVFKVKNPIKLGTLVNQSDIEVNVEANPVLNRHLAILAMTGAGKSNTVAVLIDQLLGYNVPVFVFDMHGEYRDANFPNGNVNVIQPKINPQYMTFYEIKRLVSIPNSAVIQERFFRQAFNKAQKMIRESTAHTSDFLQLIVDILYKDVEYDEEGNISTKTDKRIIDVINKVEDSMDKYSNLFDSNKGNILTSIKIGHANVLDLSQTDESVAEVLVSHIMRNSLQRRKNAVHGSSNDTLDHPVFYIIEEAHILAPNKRDSQSKHWIQRVAREGRKFGLGLCLVSQSPKTVDHDALSQMNNMIILRLVEPEDQRHVQSASESLSRDLIDQLPSLNVGEAIVLGLMTKVPTLVKINEFKGRRTGGDLDIIGELANFNKKEDDELKRQEQEMDDLGCYDY</sequence>
<reference evidence="14" key="1">
    <citation type="submission" date="2019-04" db="EMBL/GenBank/DDBJ databases">
        <title>Evolution of Biomass-Degrading Anaerobic Consortia Revealed by Metagenomics.</title>
        <authorList>
            <person name="Peng X."/>
        </authorList>
    </citation>
    <scope>NUCLEOTIDE SEQUENCE</scope>
    <source>
        <strain evidence="14">SIG13</strain>
    </source>
</reference>
<evidence type="ECO:0000259" key="11">
    <source>
        <dbReference type="Pfam" id="PF01935"/>
    </source>
</evidence>
<dbReference type="Gene3D" id="3.40.50.300">
    <property type="entry name" value="P-loop containing nucleotide triphosphate hydrolases"/>
    <property type="match status" value="2"/>
</dbReference>
<dbReference type="GO" id="GO:0016787">
    <property type="term" value="F:hydrolase activity"/>
    <property type="evidence" value="ECO:0007669"/>
    <property type="project" value="UniProtKB-KW"/>
</dbReference>
<dbReference type="GO" id="GO:0005524">
    <property type="term" value="F:ATP binding"/>
    <property type="evidence" value="ECO:0007669"/>
    <property type="project" value="UniProtKB-KW"/>
</dbReference>
<organism evidence="14 15">
    <name type="scientific">Methanobrevibacter millerae</name>
    <dbReference type="NCBI Taxonomy" id="230361"/>
    <lineage>
        <taxon>Archaea</taxon>
        <taxon>Methanobacteriati</taxon>
        <taxon>Methanobacteriota</taxon>
        <taxon>Methanomada group</taxon>
        <taxon>Methanobacteria</taxon>
        <taxon>Methanobacteriales</taxon>
        <taxon>Methanobacteriaceae</taxon>
        <taxon>Methanobrevibacter</taxon>
    </lineage>
</organism>
<dbReference type="SUPFAM" id="SSF52540">
    <property type="entry name" value="P-loop containing nucleoside triphosphate hydrolases"/>
    <property type="match status" value="1"/>
</dbReference>
<dbReference type="GO" id="GO:0043139">
    <property type="term" value="F:5'-3' DNA helicase activity"/>
    <property type="evidence" value="ECO:0007669"/>
    <property type="project" value="UniProtKB-EC"/>
</dbReference>
<comment type="catalytic activity">
    <reaction evidence="9">
        <text>ATP + H2O = ADP + phosphate + H(+)</text>
        <dbReference type="Rhea" id="RHEA:13065"/>
        <dbReference type="ChEBI" id="CHEBI:15377"/>
        <dbReference type="ChEBI" id="CHEBI:15378"/>
        <dbReference type="ChEBI" id="CHEBI:30616"/>
        <dbReference type="ChEBI" id="CHEBI:43474"/>
        <dbReference type="ChEBI" id="CHEBI:456216"/>
        <dbReference type="EC" id="5.6.2.3"/>
    </reaction>
</comment>
<dbReference type="InterPro" id="IPR018538">
    <property type="entry name" value="HerA_barrel_dom"/>
</dbReference>
<dbReference type="InterPro" id="IPR033186">
    <property type="entry name" value="HerA_C"/>
</dbReference>
<keyword evidence="6" id="KW-0238">DNA-binding</keyword>
<feature type="domain" description="Helicase HerA barrel" evidence="13">
    <location>
        <begin position="3"/>
        <end position="87"/>
    </location>
</feature>
<comment type="caution">
    <text evidence="14">The sequence shown here is derived from an EMBL/GenBank/DDBJ whole genome shotgun (WGS) entry which is preliminary data.</text>
</comment>
<evidence type="ECO:0000259" key="12">
    <source>
        <dbReference type="Pfam" id="PF05872"/>
    </source>
</evidence>
<dbReference type="EMBL" id="SUTF01000002">
    <property type="protein sequence ID" value="MBE6509903.1"/>
    <property type="molecule type" value="Genomic_DNA"/>
</dbReference>
<accession>A0A8T3VF65</accession>
<keyword evidence="7" id="KW-0413">Isomerase</keyword>
<keyword evidence="3" id="KW-0378">Hydrolase</keyword>
<evidence type="ECO:0000313" key="14">
    <source>
        <dbReference type="EMBL" id="MBE6509903.1"/>
    </source>
</evidence>
<evidence type="ECO:0000256" key="8">
    <source>
        <dbReference type="ARBA" id="ARBA00034617"/>
    </source>
</evidence>
<dbReference type="AlphaFoldDB" id="A0A8T3VF65"/>
<evidence type="ECO:0000256" key="3">
    <source>
        <dbReference type="ARBA" id="ARBA00022801"/>
    </source>
</evidence>
<dbReference type="PANTHER" id="PTHR42957:SF1">
    <property type="entry name" value="HELICASE MJ1565-RELATED"/>
    <property type="match status" value="1"/>
</dbReference>
<dbReference type="Proteomes" id="UP000713479">
    <property type="component" value="Unassembled WGS sequence"/>
</dbReference>
<comment type="catalytic activity">
    <reaction evidence="10">
        <text>ATP + H2O = ADP + phosphate + H(+)</text>
        <dbReference type="Rhea" id="RHEA:13065"/>
        <dbReference type="ChEBI" id="CHEBI:15377"/>
        <dbReference type="ChEBI" id="CHEBI:15378"/>
        <dbReference type="ChEBI" id="CHEBI:30616"/>
        <dbReference type="ChEBI" id="CHEBI:43474"/>
        <dbReference type="ChEBI" id="CHEBI:456216"/>
        <dbReference type="EC" id="5.6.2.4"/>
    </reaction>
</comment>
<keyword evidence="2" id="KW-0547">Nucleotide-binding</keyword>
<dbReference type="GO" id="GO:0003677">
    <property type="term" value="F:DNA binding"/>
    <property type="evidence" value="ECO:0007669"/>
    <property type="project" value="UniProtKB-KW"/>
</dbReference>
<name>A0A8T3VF65_9EURY</name>
<comment type="similarity">
    <text evidence="1">Belongs to the HerA family.</text>
</comment>
<evidence type="ECO:0000313" key="15">
    <source>
        <dbReference type="Proteomes" id="UP000713479"/>
    </source>
</evidence>
<dbReference type="Pfam" id="PF09378">
    <property type="entry name" value="HAS-barrel"/>
    <property type="match status" value="1"/>
</dbReference>
<evidence type="ECO:0000256" key="2">
    <source>
        <dbReference type="ARBA" id="ARBA00022741"/>
    </source>
</evidence>
<evidence type="ECO:0000256" key="1">
    <source>
        <dbReference type="ARBA" id="ARBA00007816"/>
    </source>
</evidence>
<dbReference type="InterPro" id="IPR002789">
    <property type="entry name" value="HerA_central"/>
</dbReference>
<dbReference type="InterPro" id="IPR027417">
    <property type="entry name" value="P-loop_NTPase"/>
</dbReference>
<evidence type="ECO:0000256" key="9">
    <source>
        <dbReference type="ARBA" id="ARBA00048954"/>
    </source>
</evidence>
<keyword evidence="4" id="KW-0347">Helicase</keyword>
<evidence type="ECO:0000256" key="5">
    <source>
        <dbReference type="ARBA" id="ARBA00022840"/>
    </source>
</evidence>
<dbReference type="Pfam" id="PF01935">
    <property type="entry name" value="DUF87"/>
    <property type="match status" value="1"/>
</dbReference>
<protein>
    <submittedName>
        <fullName evidence="14">ATP-binding protein</fullName>
    </submittedName>
</protein>
<evidence type="ECO:0000256" key="4">
    <source>
        <dbReference type="ARBA" id="ARBA00022806"/>
    </source>
</evidence>
<evidence type="ECO:0000256" key="6">
    <source>
        <dbReference type="ARBA" id="ARBA00023125"/>
    </source>
</evidence>
<comment type="catalytic activity">
    <reaction evidence="8">
        <text>Couples ATP hydrolysis with the unwinding of duplex DNA by translocating in the 3'-5' direction.</text>
        <dbReference type="EC" id="5.6.2.4"/>
    </reaction>
</comment>
<dbReference type="GO" id="GO:0043138">
    <property type="term" value="F:3'-5' DNA helicase activity"/>
    <property type="evidence" value="ECO:0007669"/>
    <property type="project" value="UniProtKB-EC"/>
</dbReference>
<feature type="domain" description="Helicase HerA-like C-terminal" evidence="12">
    <location>
        <begin position="352"/>
        <end position="462"/>
    </location>
</feature>
<dbReference type="Pfam" id="PF05872">
    <property type="entry name" value="HerA_C"/>
    <property type="match status" value="1"/>
</dbReference>
<evidence type="ECO:0000256" key="10">
    <source>
        <dbReference type="ARBA" id="ARBA00048988"/>
    </source>
</evidence>
<dbReference type="PANTHER" id="PTHR42957">
    <property type="entry name" value="HELICASE MJ1565-RELATED"/>
    <property type="match status" value="1"/>
</dbReference>
<feature type="domain" description="Helicase HerA central" evidence="11">
    <location>
        <begin position="120"/>
        <end position="332"/>
    </location>
</feature>
<keyword evidence="5 14" id="KW-0067">ATP-binding</keyword>
<dbReference type="InterPro" id="IPR008571">
    <property type="entry name" value="HerA-like"/>
</dbReference>
<evidence type="ECO:0000256" key="7">
    <source>
        <dbReference type="ARBA" id="ARBA00023235"/>
    </source>
</evidence>
<gene>
    <name evidence="14" type="ORF">E7Z74_01345</name>
</gene>